<feature type="domain" description="Polymerase nucleotidyl transferase" evidence="10">
    <location>
        <begin position="10"/>
        <end position="89"/>
    </location>
</feature>
<dbReference type="Proteomes" id="UP000632828">
    <property type="component" value="Unassembled WGS sequence"/>
</dbReference>
<protein>
    <submittedName>
        <fullName evidence="11">Nucleotidyltransferase family protein</fullName>
    </submittedName>
</protein>
<dbReference type="GO" id="GO:0005524">
    <property type="term" value="F:ATP binding"/>
    <property type="evidence" value="ECO:0007669"/>
    <property type="project" value="UniProtKB-KW"/>
</dbReference>
<proteinExistence type="inferred from homology"/>
<evidence type="ECO:0000313" key="11">
    <source>
        <dbReference type="EMBL" id="MBD1401278.1"/>
    </source>
</evidence>
<keyword evidence="2" id="KW-1277">Toxin-antitoxin system</keyword>
<reference evidence="11" key="1">
    <citation type="submission" date="2020-09" db="EMBL/GenBank/DDBJ databases">
        <title>Pelobacter alkaliphilus sp. nov., a novel anaerobic arsenate-reducing bacterium from terrestrial mud volcano.</title>
        <authorList>
            <person name="Khomyakova M.A."/>
            <person name="Merkel A.Y."/>
            <person name="Slobodkin A.I."/>
        </authorList>
    </citation>
    <scope>NUCLEOTIDE SEQUENCE</scope>
    <source>
        <strain evidence="11">M08fum</strain>
    </source>
</reference>
<comment type="cofactor">
    <cofactor evidence="1">
        <name>Mg(2+)</name>
        <dbReference type="ChEBI" id="CHEBI:18420"/>
    </cofactor>
</comment>
<dbReference type="InterPro" id="IPR002934">
    <property type="entry name" value="Polymerase_NTP_transf_dom"/>
</dbReference>
<gene>
    <name evidence="11" type="ORF">ICT70_11385</name>
</gene>
<keyword evidence="12" id="KW-1185">Reference proteome</keyword>
<evidence type="ECO:0000256" key="2">
    <source>
        <dbReference type="ARBA" id="ARBA00022649"/>
    </source>
</evidence>
<dbReference type="GO" id="GO:0016779">
    <property type="term" value="F:nucleotidyltransferase activity"/>
    <property type="evidence" value="ECO:0007669"/>
    <property type="project" value="UniProtKB-KW"/>
</dbReference>
<evidence type="ECO:0000256" key="1">
    <source>
        <dbReference type="ARBA" id="ARBA00001946"/>
    </source>
</evidence>
<dbReference type="Gene3D" id="3.30.460.10">
    <property type="entry name" value="Beta Polymerase, domain 2"/>
    <property type="match status" value="1"/>
</dbReference>
<dbReference type="AlphaFoldDB" id="A0A8J6UHD3"/>
<name>A0A8J6UHD3_9BACT</name>
<evidence type="ECO:0000259" key="10">
    <source>
        <dbReference type="Pfam" id="PF01909"/>
    </source>
</evidence>
<keyword evidence="4" id="KW-0548">Nucleotidyltransferase</keyword>
<comment type="similarity">
    <text evidence="9">Belongs to the MntA antitoxin family.</text>
</comment>
<evidence type="ECO:0000256" key="7">
    <source>
        <dbReference type="ARBA" id="ARBA00022840"/>
    </source>
</evidence>
<evidence type="ECO:0000256" key="3">
    <source>
        <dbReference type="ARBA" id="ARBA00022679"/>
    </source>
</evidence>
<dbReference type="PANTHER" id="PTHR33571:SF14">
    <property type="entry name" value="PROTEIN ADENYLYLTRANSFERASE MJ0435-RELATED"/>
    <property type="match status" value="1"/>
</dbReference>
<dbReference type="SUPFAM" id="SSF81301">
    <property type="entry name" value="Nucleotidyltransferase"/>
    <property type="match status" value="1"/>
</dbReference>
<comment type="caution">
    <text evidence="11">The sequence shown here is derived from an EMBL/GenBank/DDBJ whole genome shotgun (WGS) entry which is preliminary data.</text>
</comment>
<dbReference type="InterPro" id="IPR043519">
    <property type="entry name" value="NT_sf"/>
</dbReference>
<keyword evidence="5" id="KW-0479">Metal-binding</keyword>
<dbReference type="EMBL" id="JACWUN010000013">
    <property type="protein sequence ID" value="MBD1401278.1"/>
    <property type="molecule type" value="Genomic_DNA"/>
</dbReference>
<keyword evidence="7" id="KW-0067">ATP-binding</keyword>
<dbReference type="RefSeq" id="WP_191156708.1">
    <property type="nucleotide sequence ID" value="NZ_JACWUN010000013.1"/>
</dbReference>
<keyword evidence="3" id="KW-0808">Transferase</keyword>
<accession>A0A8J6UHD3</accession>
<keyword evidence="6" id="KW-0547">Nucleotide-binding</keyword>
<dbReference type="CDD" id="cd05403">
    <property type="entry name" value="NT_KNTase_like"/>
    <property type="match status" value="1"/>
</dbReference>
<evidence type="ECO:0000256" key="9">
    <source>
        <dbReference type="ARBA" id="ARBA00038276"/>
    </source>
</evidence>
<sequence>MKTNPEMEQQLISILRQYGATQVGIFGSYARNEATPASDLDLLVNFSERKSLMTLARIRRELTEALGLEVDLLTEAAISPYLIDSIKSQQRIIYQ</sequence>
<evidence type="ECO:0000256" key="5">
    <source>
        <dbReference type="ARBA" id="ARBA00022723"/>
    </source>
</evidence>
<evidence type="ECO:0000313" key="12">
    <source>
        <dbReference type="Proteomes" id="UP000632828"/>
    </source>
</evidence>
<dbReference type="PANTHER" id="PTHR33571">
    <property type="entry name" value="SSL8005 PROTEIN"/>
    <property type="match status" value="1"/>
</dbReference>
<evidence type="ECO:0000256" key="8">
    <source>
        <dbReference type="ARBA" id="ARBA00022842"/>
    </source>
</evidence>
<dbReference type="InterPro" id="IPR052038">
    <property type="entry name" value="Type-VII_TA_antitoxin"/>
</dbReference>
<organism evidence="11 12">
    <name type="scientific">Pelovirga terrestris</name>
    <dbReference type="NCBI Taxonomy" id="2771352"/>
    <lineage>
        <taxon>Bacteria</taxon>
        <taxon>Pseudomonadati</taxon>
        <taxon>Thermodesulfobacteriota</taxon>
        <taxon>Desulfuromonadia</taxon>
        <taxon>Geobacterales</taxon>
        <taxon>Geobacteraceae</taxon>
        <taxon>Pelovirga</taxon>
    </lineage>
</organism>
<dbReference type="Pfam" id="PF01909">
    <property type="entry name" value="NTP_transf_2"/>
    <property type="match status" value="1"/>
</dbReference>
<keyword evidence="8" id="KW-0460">Magnesium</keyword>
<dbReference type="GO" id="GO:0046872">
    <property type="term" value="F:metal ion binding"/>
    <property type="evidence" value="ECO:0007669"/>
    <property type="project" value="UniProtKB-KW"/>
</dbReference>
<evidence type="ECO:0000256" key="4">
    <source>
        <dbReference type="ARBA" id="ARBA00022695"/>
    </source>
</evidence>
<evidence type="ECO:0000256" key="6">
    <source>
        <dbReference type="ARBA" id="ARBA00022741"/>
    </source>
</evidence>